<dbReference type="GO" id="GO:0008270">
    <property type="term" value="F:zinc ion binding"/>
    <property type="evidence" value="ECO:0007669"/>
    <property type="project" value="UniProtKB-KW"/>
</dbReference>
<evidence type="ECO:0000259" key="8">
    <source>
        <dbReference type="PROSITE" id="PS51999"/>
    </source>
</evidence>
<keyword evidence="1" id="KW-0507">mRNA processing</keyword>
<reference evidence="10" key="1">
    <citation type="journal article" date="2014" name="Proc. Natl. Acad. Sci. U.S.A.">
        <title>Extensive sampling of basidiomycete genomes demonstrates inadequacy of the white-rot/brown-rot paradigm for wood decay fungi.</title>
        <authorList>
            <person name="Riley R."/>
            <person name="Salamov A.A."/>
            <person name="Brown D.W."/>
            <person name="Nagy L.G."/>
            <person name="Floudas D."/>
            <person name="Held B.W."/>
            <person name="Levasseur A."/>
            <person name="Lombard V."/>
            <person name="Morin E."/>
            <person name="Otillar R."/>
            <person name="Lindquist E.A."/>
            <person name="Sun H."/>
            <person name="LaButti K.M."/>
            <person name="Schmutz J."/>
            <person name="Jabbour D."/>
            <person name="Luo H."/>
            <person name="Baker S.E."/>
            <person name="Pisabarro A.G."/>
            <person name="Walton J.D."/>
            <person name="Blanchette R.A."/>
            <person name="Henrissat B."/>
            <person name="Martin F."/>
            <person name="Cullen D."/>
            <person name="Hibbett D.S."/>
            <person name="Grigoriev I.V."/>
        </authorList>
    </citation>
    <scope>NUCLEOTIDE SEQUENCE [LARGE SCALE GENOMIC DNA]</scope>
    <source>
        <strain evidence="10">FD-172 SS1</strain>
    </source>
</reference>
<organism evidence="9 10">
    <name type="scientific">Botryobasidium botryosum (strain FD-172 SS1)</name>
    <dbReference type="NCBI Taxonomy" id="930990"/>
    <lineage>
        <taxon>Eukaryota</taxon>
        <taxon>Fungi</taxon>
        <taxon>Dikarya</taxon>
        <taxon>Basidiomycota</taxon>
        <taxon>Agaricomycotina</taxon>
        <taxon>Agaricomycetes</taxon>
        <taxon>Cantharellales</taxon>
        <taxon>Botryobasidiaceae</taxon>
        <taxon>Botryobasidium</taxon>
    </lineage>
</organism>
<sequence length="142" mass="13966">MGECQFFEWQDGPAGGGGGGGGTSRAPPAKRRKSTGGRKGAAAAAAADARMCKCNTDAMSRTVSKEGPNKGKVFWVCQNWNQDGDCKFFEWDVPAVGAGGGGGGGGGGFSGGGGGGGGGGQSGACFKCGEPGHWSNACPNNR</sequence>
<keyword evidence="10" id="KW-1185">Reference proteome</keyword>
<dbReference type="OrthoDB" id="2527451at2759"/>
<name>A0A067MRW0_BOTB1</name>
<evidence type="ECO:0000256" key="4">
    <source>
        <dbReference type="ARBA" id="ARBA00022833"/>
    </source>
</evidence>
<evidence type="ECO:0000256" key="3">
    <source>
        <dbReference type="ARBA" id="ARBA00022771"/>
    </source>
</evidence>
<dbReference type="Gene3D" id="4.10.60.10">
    <property type="entry name" value="Zinc finger, CCHC-type"/>
    <property type="match status" value="1"/>
</dbReference>
<evidence type="ECO:0000256" key="1">
    <source>
        <dbReference type="ARBA" id="ARBA00022664"/>
    </source>
</evidence>
<keyword evidence="2" id="KW-0479">Metal-binding</keyword>
<dbReference type="SMART" id="SM00343">
    <property type="entry name" value="ZnF_C2HC"/>
    <property type="match status" value="1"/>
</dbReference>
<gene>
    <name evidence="9" type="ORF">BOTBODRAFT_28855</name>
</gene>
<dbReference type="GO" id="GO:0003676">
    <property type="term" value="F:nucleic acid binding"/>
    <property type="evidence" value="ECO:0007669"/>
    <property type="project" value="InterPro"/>
</dbReference>
<accession>A0A067MRW0</accession>
<dbReference type="Pfam" id="PF00098">
    <property type="entry name" value="zf-CCHC"/>
    <property type="match status" value="1"/>
</dbReference>
<keyword evidence="3 5" id="KW-0863">Zinc-finger</keyword>
<evidence type="ECO:0000256" key="6">
    <source>
        <dbReference type="SAM" id="MobiDB-lite"/>
    </source>
</evidence>
<protein>
    <submittedName>
        <fullName evidence="9">Uncharacterized protein</fullName>
    </submittedName>
</protein>
<evidence type="ECO:0000256" key="2">
    <source>
        <dbReference type="ARBA" id="ARBA00022723"/>
    </source>
</evidence>
<dbReference type="STRING" id="930990.A0A067MRW0"/>
<feature type="region of interest" description="Disordered" evidence="6">
    <location>
        <begin position="1"/>
        <end position="40"/>
    </location>
</feature>
<proteinExistence type="predicted"/>
<dbReference type="HOGENOM" id="CLU_1815494_0_0_1"/>
<dbReference type="GO" id="GO:0006397">
    <property type="term" value="P:mRNA processing"/>
    <property type="evidence" value="ECO:0007669"/>
    <property type="project" value="UniProtKB-KW"/>
</dbReference>
<keyword evidence="4" id="KW-0862">Zinc</keyword>
<dbReference type="AlphaFoldDB" id="A0A067MRW0"/>
<feature type="domain" description="GRF-type" evidence="8">
    <location>
        <begin position="52"/>
        <end position="95"/>
    </location>
</feature>
<dbReference type="Pfam" id="PF06839">
    <property type="entry name" value="Zn_ribbon_GRF"/>
    <property type="match status" value="1"/>
</dbReference>
<evidence type="ECO:0000313" key="10">
    <source>
        <dbReference type="Proteomes" id="UP000027195"/>
    </source>
</evidence>
<evidence type="ECO:0000313" key="9">
    <source>
        <dbReference type="EMBL" id="KDQ18483.1"/>
    </source>
</evidence>
<feature type="compositionally biased region" description="Gly residues" evidence="6">
    <location>
        <begin position="13"/>
        <end position="23"/>
    </location>
</feature>
<dbReference type="SUPFAM" id="SSF57756">
    <property type="entry name" value="Retrovirus zinc finger-like domains"/>
    <property type="match status" value="1"/>
</dbReference>
<evidence type="ECO:0000259" key="7">
    <source>
        <dbReference type="PROSITE" id="PS50158"/>
    </source>
</evidence>
<dbReference type="InterPro" id="IPR010666">
    <property type="entry name" value="Znf_GRF"/>
</dbReference>
<dbReference type="EMBL" id="KL198021">
    <property type="protein sequence ID" value="KDQ18483.1"/>
    <property type="molecule type" value="Genomic_DNA"/>
</dbReference>
<dbReference type="Proteomes" id="UP000027195">
    <property type="component" value="Unassembled WGS sequence"/>
</dbReference>
<dbReference type="InParanoid" id="A0A067MRW0"/>
<dbReference type="InterPro" id="IPR001878">
    <property type="entry name" value="Znf_CCHC"/>
</dbReference>
<feature type="domain" description="CCHC-type" evidence="7">
    <location>
        <begin position="125"/>
        <end position="140"/>
    </location>
</feature>
<dbReference type="PROSITE" id="PS50158">
    <property type="entry name" value="ZF_CCHC"/>
    <property type="match status" value="1"/>
</dbReference>
<dbReference type="PROSITE" id="PS51999">
    <property type="entry name" value="ZF_GRF"/>
    <property type="match status" value="1"/>
</dbReference>
<dbReference type="InterPro" id="IPR036875">
    <property type="entry name" value="Znf_CCHC_sf"/>
</dbReference>
<evidence type="ECO:0000256" key="5">
    <source>
        <dbReference type="PROSITE-ProRule" id="PRU00047"/>
    </source>
</evidence>